<protein>
    <submittedName>
        <fullName evidence="5">AraC family transcriptional regulator</fullName>
    </submittedName>
</protein>
<dbReference type="GO" id="GO:0043565">
    <property type="term" value="F:sequence-specific DNA binding"/>
    <property type="evidence" value="ECO:0007669"/>
    <property type="project" value="InterPro"/>
</dbReference>
<keyword evidence="3" id="KW-0804">Transcription</keyword>
<dbReference type="InterPro" id="IPR018060">
    <property type="entry name" value="HTH_AraC"/>
</dbReference>
<name>A0A4Z0WF89_9GAMM</name>
<keyword evidence="1" id="KW-0805">Transcription regulation</keyword>
<evidence type="ECO:0000256" key="1">
    <source>
        <dbReference type="ARBA" id="ARBA00023015"/>
    </source>
</evidence>
<dbReference type="EMBL" id="SRMF01000001">
    <property type="protein sequence ID" value="TGG95680.1"/>
    <property type="molecule type" value="Genomic_DNA"/>
</dbReference>
<evidence type="ECO:0000313" key="6">
    <source>
        <dbReference type="Proteomes" id="UP000297475"/>
    </source>
</evidence>
<dbReference type="Proteomes" id="UP000297475">
    <property type="component" value="Unassembled WGS sequence"/>
</dbReference>
<organism evidence="5 6">
    <name type="scientific">Natronospirillum operosum</name>
    <dbReference type="NCBI Taxonomy" id="2759953"/>
    <lineage>
        <taxon>Bacteria</taxon>
        <taxon>Pseudomonadati</taxon>
        <taxon>Pseudomonadota</taxon>
        <taxon>Gammaproteobacteria</taxon>
        <taxon>Oceanospirillales</taxon>
        <taxon>Natronospirillaceae</taxon>
        <taxon>Natronospirillum</taxon>
    </lineage>
</organism>
<dbReference type="GO" id="GO:0003700">
    <property type="term" value="F:DNA-binding transcription factor activity"/>
    <property type="evidence" value="ECO:0007669"/>
    <property type="project" value="InterPro"/>
</dbReference>
<dbReference type="InterPro" id="IPR050204">
    <property type="entry name" value="AraC_XylS_family_regulators"/>
</dbReference>
<comment type="caution">
    <text evidence="5">The sequence shown here is derived from an EMBL/GenBank/DDBJ whole genome shotgun (WGS) entry which is preliminary data.</text>
</comment>
<accession>A0A4Z0WF89</accession>
<proteinExistence type="predicted"/>
<dbReference type="AlphaFoldDB" id="A0A4Z0WF89"/>
<gene>
    <name evidence="5" type="ORF">E4656_04520</name>
</gene>
<dbReference type="RefSeq" id="WP_135481542.1">
    <property type="nucleotide sequence ID" value="NZ_SRMF01000001.1"/>
</dbReference>
<evidence type="ECO:0000256" key="3">
    <source>
        <dbReference type="ARBA" id="ARBA00023163"/>
    </source>
</evidence>
<evidence type="ECO:0000256" key="2">
    <source>
        <dbReference type="ARBA" id="ARBA00023125"/>
    </source>
</evidence>
<dbReference type="PANTHER" id="PTHR46796">
    <property type="entry name" value="HTH-TYPE TRANSCRIPTIONAL ACTIVATOR RHAS-RELATED"/>
    <property type="match status" value="1"/>
</dbReference>
<dbReference type="PROSITE" id="PS01124">
    <property type="entry name" value="HTH_ARAC_FAMILY_2"/>
    <property type="match status" value="1"/>
</dbReference>
<evidence type="ECO:0000259" key="4">
    <source>
        <dbReference type="PROSITE" id="PS01124"/>
    </source>
</evidence>
<dbReference type="OrthoDB" id="6003540at2"/>
<keyword evidence="2" id="KW-0238">DNA-binding</keyword>
<keyword evidence="6" id="KW-1185">Reference proteome</keyword>
<feature type="domain" description="HTH araC/xylS-type" evidence="4">
    <location>
        <begin position="204"/>
        <end position="305"/>
    </location>
</feature>
<dbReference type="Pfam" id="PF12833">
    <property type="entry name" value="HTH_18"/>
    <property type="match status" value="1"/>
</dbReference>
<reference evidence="5 6" key="1">
    <citation type="submission" date="2019-04" db="EMBL/GenBank/DDBJ databases">
        <title>Natronospirillum operosus gen. nov., sp. nov., a haloalkaliphilic satellite isolated from decaying biomass of laboratory culture of cyanobacterium Geitlerinema sp. and proposal of Natronospirillaceae fam. nov. and Saccharospirillaceae fam. nov.</title>
        <authorList>
            <person name="Kevbrin V."/>
            <person name="Boltyanskaya Y."/>
            <person name="Koziaeva V."/>
            <person name="Grouzdev D.S."/>
            <person name="Park M."/>
            <person name="Cho J."/>
        </authorList>
    </citation>
    <scope>NUCLEOTIDE SEQUENCE [LARGE SCALE GENOMIC DNA]</scope>
    <source>
        <strain evidence="5 6">G-116</strain>
    </source>
</reference>
<dbReference type="Gene3D" id="1.10.10.60">
    <property type="entry name" value="Homeodomain-like"/>
    <property type="match status" value="1"/>
</dbReference>
<dbReference type="PANTHER" id="PTHR46796:SF6">
    <property type="entry name" value="ARAC SUBFAMILY"/>
    <property type="match status" value="1"/>
</dbReference>
<sequence>MKLRKEQVPSLHAYNRVLDATPMEWLGALDHFAPAGLTPLPVSQCATMTGLSHLAVRSGSIASLRGLSSQPIRIACTDDHPLLIIFCRNAEPGHPQSTEIHTATPDAAIEVRCHAGSELVIVQFQANFLASGTCLELDDERRESLDALLTGYLHDADFFPRHRTAVAVTVQLLQALQQVLLQQQPRNSTVRPARARSDHDSRVMRVVNFMRTNPDWSYNVGDLAALAHTSERNLYKLMALTLDQTPYQLYRRLRLLLARDALLRCDPFETVISRHAVDHGFLHLGRFSAQYREHFGELPSQTLTRRKRLIRRGSMLLKQASNAARHPSD</sequence>
<dbReference type="SMART" id="SM00342">
    <property type="entry name" value="HTH_ARAC"/>
    <property type="match status" value="1"/>
</dbReference>
<evidence type="ECO:0000313" key="5">
    <source>
        <dbReference type="EMBL" id="TGG95680.1"/>
    </source>
</evidence>